<dbReference type="InterPro" id="IPR051550">
    <property type="entry name" value="SCF-Subunits/Alg-Epimerases"/>
</dbReference>
<dbReference type="AlphaFoldDB" id="A0AAT9GT41"/>
<evidence type="ECO:0000259" key="5">
    <source>
        <dbReference type="Pfam" id="PF13229"/>
    </source>
</evidence>
<dbReference type="GeneID" id="92354847"/>
<keyword evidence="4" id="KW-1133">Transmembrane helix</keyword>
<evidence type="ECO:0000256" key="1">
    <source>
        <dbReference type="ARBA" id="ARBA00004906"/>
    </source>
</evidence>
<dbReference type="NCBIfam" id="TIGR03804">
    <property type="entry name" value="para_beta_helix"/>
    <property type="match status" value="4"/>
</dbReference>
<evidence type="ECO:0000256" key="3">
    <source>
        <dbReference type="ARBA" id="ARBA00022786"/>
    </source>
</evidence>
<feature type="domain" description="Right handed beta helix" evidence="5">
    <location>
        <begin position="17"/>
        <end position="158"/>
    </location>
</feature>
<protein>
    <recommendedName>
        <fullName evidence="5">Right handed beta helix domain-containing protein</fullName>
    </recommendedName>
</protein>
<dbReference type="InterPro" id="IPR022441">
    <property type="entry name" value="Para_beta_helix_rpt-2"/>
</dbReference>
<reference evidence="6" key="1">
    <citation type="submission" date="2024-03" db="EMBL/GenBank/DDBJ databases">
        <title>Complete genome sequence of Sulfurisphaera javensis strain KD-1.</title>
        <authorList>
            <person name="Sakai H."/>
            <person name="Nur N."/>
            <person name="Suwanto A."/>
            <person name="Kurosawa N."/>
        </authorList>
    </citation>
    <scope>NUCLEOTIDE SEQUENCE</scope>
    <source>
        <strain evidence="6">KD-1</strain>
    </source>
</reference>
<proteinExistence type="predicted"/>
<keyword evidence="4" id="KW-0472">Membrane</keyword>
<dbReference type="InterPro" id="IPR012334">
    <property type="entry name" value="Pectin_lyas_fold"/>
</dbReference>
<keyword evidence="3" id="KW-0833">Ubl conjugation pathway</keyword>
<dbReference type="Pfam" id="PF13229">
    <property type="entry name" value="Beta_helix"/>
    <property type="match status" value="1"/>
</dbReference>
<evidence type="ECO:0000256" key="2">
    <source>
        <dbReference type="ARBA" id="ARBA00022737"/>
    </source>
</evidence>
<gene>
    <name evidence="6" type="ORF">SJAV_18950</name>
</gene>
<keyword evidence="4" id="KW-0812">Transmembrane</keyword>
<dbReference type="PANTHER" id="PTHR22990:SF15">
    <property type="entry name" value="F-BOX ONLY PROTEIN 10"/>
    <property type="match status" value="1"/>
</dbReference>
<organism evidence="6">
    <name type="scientific">Sulfurisphaera javensis</name>
    <dbReference type="NCBI Taxonomy" id="2049879"/>
    <lineage>
        <taxon>Archaea</taxon>
        <taxon>Thermoproteota</taxon>
        <taxon>Thermoprotei</taxon>
        <taxon>Sulfolobales</taxon>
        <taxon>Sulfolobaceae</taxon>
        <taxon>Sulfurisphaera</taxon>
    </lineage>
</organism>
<dbReference type="KEGG" id="sjv:SJAV_18950"/>
<dbReference type="InterPro" id="IPR011050">
    <property type="entry name" value="Pectin_lyase_fold/virulence"/>
</dbReference>
<dbReference type="Gene3D" id="2.160.20.10">
    <property type="entry name" value="Single-stranded right-handed beta-helix, Pectin lyase-like"/>
    <property type="match status" value="2"/>
</dbReference>
<sequence length="311" mass="35431">MTLKTLILLFIITVSSFTICAVTNQVNHSVIIIGKKNLTISGLNIVNGNITIINSSNIVIENNMIYNSIYFGIFVYNSTNITIEHNVISNSYYDGISIRKSSSVIIKYNIISNDTNGNGISIWDNSKNVIISNNLLSNDDYGIFILMSSIVNIYNNTLFKIYYYGIYLYQVSDIKVLNNSISFSDVGIETEYGNIILILSNIIKYDLVGVYIGDGLENFSLINNIIQNSRFFGILIKYYPEEFEYEENSFLNNTANLFYEYNSTLPKQQVIGAVPPTTTSEEINRTNYLYYFLVIVPVSLIIAYLLRRRRK</sequence>
<dbReference type="RefSeq" id="WP_369609503.1">
    <property type="nucleotide sequence ID" value="NZ_AP031322.1"/>
</dbReference>
<dbReference type="PANTHER" id="PTHR22990">
    <property type="entry name" value="F-BOX ONLY PROTEIN"/>
    <property type="match status" value="1"/>
</dbReference>
<dbReference type="EMBL" id="AP031322">
    <property type="protein sequence ID" value="BFH73951.1"/>
    <property type="molecule type" value="Genomic_DNA"/>
</dbReference>
<dbReference type="InterPro" id="IPR039448">
    <property type="entry name" value="Beta_helix"/>
</dbReference>
<feature type="transmembrane region" description="Helical" evidence="4">
    <location>
        <begin position="288"/>
        <end position="306"/>
    </location>
</feature>
<comment type="pathway">
    <text evidence="1">Protein modification; protein ubiquitination.</text>
</comment>
<keyword evidence="2" id="KW-0677">Repeat</keyword>
<dbReference type="SMART" id="SM00710">
    <property type="entry name" value="PbH1"/>
    <property type="match status" value="8"/>
</dbReference>
<evidence type="ECO:0000256" key="4">
    <source>
        <dbReference type="SAM" id="Phobius"/>
    </source>
</evidence>
<accession>A0AAT9GT41</accession>
<dbReference type="SUPFAM" id="SSF51126">
    <property type="entry name" value="Pectin lyase-like"/>
    <property type="match status" value="1"/>
</dbReference>
<dbReference type="InterPro" id="IPR006626">
    <property type="entry name" value="PbH1"/>
</dbReference>
<name>A0AAT9GT41_9CREN</name>
<evidence type="ECO:0000313" key="6">
    <source>
        <dbReference type="EMBL" id="BFH73951.1"/>
    </source>
</evidence>